<accession>A0A4Q7TVI5</accession>
<name>A0A4Q7TVI5_9MICO</name>
<protein>
    <submittedName>
        <fullName evidence="1">Uncharacterized protein</fullName>
    </submittedName>
</protein>
<gene>
    <name evidence="1" type="ORF">EV140_0667</name>
</gene>
<dbReference type="AlphaFoldDB" id="A0A4Q7TVI5"/>
<evidence type="ECO:0000313" key="1">
    <source>
        <dbReference type="EMBL" id="RZT64417.1"/>
    </source>
</evidence>
<dbReference type="RefSeq" id="WP_130280977.1">
    <property type="nucleotide sequence ID" value="NZ_SGXT01000011.1"/>
</dbReference>
<reference evidence="1 2" key="1">
    <citation type="journal article" date="2015" name="Stand. Genomic Sci.">
        <title>Genomic Encyclopedia of Bacterial and Archaeal Type Strains, Phase III: the genomes of soil and plant-associated and newly described type strains.</title>
        <authorList>
            <person name="Whitman W.B."/>
            <person name="Woyke T."/>
            <person name="Klenk H.P."/>
            <person name="Zhou Y."/>
            <person name="Lilburn T.G."/>
            <person name="Beck B.J."/>
            <person name="De Vos P."/>
            <person name="Vandamme P."/>
            <person name="Eisen J.A."/>
            <person name="Garrity G."/>
            <person name="Hugenholtz P."/>
            <person name="Kyrpides N.C."/>
        </authorList>
    </citation>
    <scope>NUCLEOTIDE SEQUENCE [LARGE SCALE GENOMIC DNA]</scope>
    <source>
        <strain evidence="1 2">AC4r</strain>
    </source>
</reference>
<dbReference type="Proteomes" id="UP000292408">
    <property type="component" value="Unassembled WGS sequence"/>
</dbReference>
<proteinExistence type="predicted"/>
<sequence>MTPSGRTIAAIAVAGLAAGVLVGAGAGPLTQAVSAESLAVFDRESTPADELAPGVVTYGPFSASRLLTEFDDVRVFAVRADQDLRTGLDDLGPLVCVSAAAPGREFVPTSCVPEEVFREQGMRGVLRGLAPAGSVGGYRDVERVLAVEWGPRGGPRIVDMTDSTVVALDDLFTDDELALGADIPLVRAMRDAPTADDVAEEINALTELPAAIAGPVSYGESGYDGLGITELFASLHPPMDDQEAHVCLSFRVEGEFVAWQCNPLETVRIRGVRVVVEHDGVQTAFRIGPNNEGINVEQTS</sequence>
<evidence type="ECO:0000313" key="2">
    <source>
        <dbReference type="Proteomes" id="UP000292408"/>
    </source>
</evidence>
<organism evidence="1 2">
    <name type="scientific">Microcella alkaliphila</name>
    <dbReference type="NCBI Taxonomy" id="279828"/>
    <lineage>
        <taxon>Bacteria</taxon>
        <taxon>Bacillati</taxon>
        <taxon>Actinomycetota</taxon>
        <taxon>Actinomycetes</taxon>
        <taxon>Micrococcales</taxon>
        <taxon>Microbacteriaceae</taxon>
        <taxon>Microcella</taxon>
    </lineage>
</organism>
<dbReference type="EMBL" id="SGXT01000011">
    <property type="protein sequence ID" value="RZT64417.1"/>
    <property type="molecule type" value="Genomic_DNA"/>
</dbReference>
<keyword evidence="2" id="KW-1185">Reference proteome</keyword>
<comment type="caution">
    <text evidence="1">The sequence shown here is derived from an EMBL/GenBank/DDBJ whole genome shotgun (WGS) entry which is preliminary data.</text>
</comment>
<dbReference type="OrthoDB" id="5132506at2"/>